<comment type="caution">
    <text evidence="2">The sequence shown here is derived from an EMBL/GenBank/DDBJ whole genome shotgun (WGS) entry which is preliminary data.</text>
</comment>
<dbReference type="Proteomes" id="UP000824223">
    <property type="component" value="Unassembled WGS sequence"/>
</dbReference>
<name>A0A9D2KL67_9FIRM</name>
<evidence type="ECO:0000313" key="2">
    <source>
        <dbReference type="EMBL" id="HJA07158.1"/>
    </source>
</evidence>
<reference evidence="2" key="2">
    <citation type="submission" date="2021-04" db="EMBL/GenBank/DDBJ databases">
        <authorList>
            <person name="Gilroy R."/>
        </authorList>
    </citation>
    <scope>NUCLEOTIDE SEQUENCE</scope>
    <source>
        <strain evidence="2">ChiSjej2B20-11307</strain>
    </source>
</reference>
<evidence type="ECO:0000313" key="3">
    <source>
        <dbReference type="Proteomes" id="UP000824223"/>
    </source>
</evidence>
<sequence>MSASGTERRFRHMAAATSEKEPQSGDFELGMLRKNNSKEHAPERHSLRAGLSASGTECRFRHMAAATSEEEPQSGDFELGMRKGQEK</sequence>
<proteinExistence type="predicted"/>
<dbReference type="EMBL" id="DXAK01000043">
    <property type="protein sequence ID" value="HJA07158.1"/>
    <property type="molecule type" value="Genomic_DNA"/>
</dbReference>
<evidence type="ECO:0000256" key="1">
    <source>
        <dbReference type="SAM" id="MobiDB-lite"/>
    </source>
</evidence>
<dbReference type="AlphaFoldDB" id="A0A9D2KL67"/>
<reference evidence="2" key="1">
    <citation type="journal article" date="2021" name="PeerJ">
        <title>Extensive microbial diversity within the chicken gut microbiome revealed by metagenomics and culture.</title>
        <authorList>
            <person name="Gilroy R."/>
            <person name="Ravi A."/>
            <person name="Getino M."/>
            <person name="Pursley I."/>
            <person name="Horton D.L."/>
            <person name="Alikhan N.F."/>
            <person name="Baker D."/>
            <person name="Gharbi K."/>
            <person name="Hall N."/>
            <person name="Watson M."/>
            <person name="Adriaenssens E.M."/>
            <person name="Foster-Nyarko E."/>
            <person name="Jarju S."/>
            <person name="Secka A."/>
            <person name="Antonio M."/>
            <person name="Oren A."/>
            <person name="Chaudhuri R.R."/>
            <person name="La Ragione R."/>
            <person name="Hildebrand F."/>
            <person name="Pallen M.J."/>
        </authorList>
    </citation>
    <scope>NUCLEOTIDE SEQUENCE</scope>
    <source>
        <strain evidence="2">ChiSjej2B20-11307</strain>
    </source>
</reference>
<accession>A0A9D2KL67</accession>
<feature type="region of interest" description="Disordered" evidence="1">
    <location>
        <begin position="1"/>
        <end position="27"/>
    </location>
</feature>
<gene>
    <name evidence="2" type="ORF">H9798_08480</name>
</gene>
<organism evidence="2 3">
    <name type="scientific">Candidatus Mediterraneibacter pullicola</name>
    <dbReference type="NCBI Taxonomy" id="2838682"/>
    <lineage>
        <taxon>Bacteria</taxon>
        <taxon>Bacillati</taxon>
        <taxon>Bacillota</taxon>
        <taxon>Clostridia</taxon>
        <taxon>Lachnospirales</taxon>
        <taxon>Lachnospiraceae</taxon>
        <taxon>Mediterraneibacter</taxon>
    </lineage>
</organism>
<protein>
    <submittedName>
        <fullName evidence="2">Uncharacterized protein</fullName>
    </submittedName>
</protein>
<feature type="region of interest" description="Disordered" evidence="1">
    <location>
        <begin position="64"/>
        <end position="87"/>
    </location>
</feature>